<sequence>MIRRRRSWAALAVVLCIAADGWSVWSSVSPASAREPLADRPPHASAAPTPRVTPTDEAELVPDAATDSQVSGSTPGASDGPGRTASPKDAVGDGKDSKGAVVESGSGRFTVVTMPASALRPEPPRGRTVRYTVEVEGGIDVSGTDFATTVGSVLTDPRGWQSKDGVRFVDVAPADAAKGAQVDLRITLASPSTTDKLCAPLETRGQVSCHNGGRVVLNLRRWVLGADAYGKDVAAYRTYLVNHEVGHGIGHPHEYCGGQGQVAPVMMQQTYGLKGCTAWPWPTAKPA</sequence>
<evidence type="ECO:0000256" key="1">
    <source>
        <dbReference type="SAM" id="MobiDB-lite"/>
    </source>
</evidence>
<evidence type="ECO:0000313" key="4">
    <source>
        <dbReference type="Proteomes" id="UP001500013"/>
    </source>
</evidence>
<dbReference type="InterPro" id="IPR022603">
    <property type="entry name" value="DUF3152"/>
</dbReference>
<evidence type="ECO:0000313" key="3">
    <source>
        <dbReference type="EMBL" id="GAA1985802.1"/>
    </source>
</evidence>
<feature type="region of interest" description="Disordered" evidence="1">
    <location>
        <begin position="32"/>
        <end position="106"/>
    </location>
</feature>
<accession>A0ABN2SGT2</accession>
<comment type="caution">
    <text evidence="3">The sequence shown here is derived from an EMBL/GenBank/DDBJ whole genome shotgun (WGS) entry which is preliminary data.</text>
</comment>
<protein>
    <submittedName>
        <fullName evidence="3">DUF3152 domain-containing protein</fullName>
    </submittedName>
</protein>
<dbReference type="Pfam" id="PF11350">
    <property type="entry name" value="DUF3152"/>
    <property type="match status" value="1"/>
</dbReference>
<feature type="domain" description="DUF3152" evidence="2">
    <location>
        <begin position="99"/>
        <end position="274"/>
    </location>
</feature>
<name>A0ABN2SGT2_9MICO</name>
<dbReference type="Proteomes" id="UP001500013">
    <property type="component" value="Unassembled WGS sequence"/>
</dbReference>
<proteinExistence type="predicted"/>
<dbReference type="SUPFAM" id="SSF55486">
    <property type="entry name" value="Metalloproteases ('zincins'), catalytic domain"/>
    <property type="match status" value="1"/>
</dbReference>
<dbReference type="EMBL" id="BAAAPU010000008">
    <property type="protein sequence ID" value="GAA1985802.1"/>
    <property type="molecule type" value="Genomic_DNA"/>
</dbReference>
<feature type="compositionally biased region" description="Polar residues" evidence="1">
    <location>
        <begin position="66"/>
        <end position="76"/>
    </location>
</feature>
<evidence type="ECO:0000259" key="2">
    <source>
        <dbReference type="Pfam" id="PF11350"/>
    </source>
</evidence>
<reference evidence="3 4" key="1">
    <citation type="journal article" date="2019" name="Int. J. Syst. Evol. Microbiol.">
        <title>The Global Catalogue of Microorganisms (GCM) 10K type strain sequencing project: providing services to taxonomists for standard genome sequencing and annotation.</title>
        <authorList>
            <consortium name="The Broad Institute Genomics Platform"/>
            <consortium name="The Broad Institute Genome Sequencing Center for Infectious Disease"/>
            <person name="Wu L."/>
            <person name="Ma J."/>
        </authorList>
    </citation>
    <scope>NUCLEOTIDE SEQUENCE [LARGE SCALE GENOMIC DNA]</scope>
    <source>
        <strain evidence="3 4">JCM 15628</strain>
    </source>
</reference>
<gene>
    <name evidence="3" type="ORF">GCM10009817_29130</name>
</gene>
<organism evidence="3 4">
    <name type="scientific">Terrabacter lapilli</name>
    <dbReference type="NCBI Taxonomy" id="436231"/>
    <lineage>
        <taxon>Bacteria</taxon>
        <taxon>Bacillati</taxon>
        <taxon>Actinomycetota</taxon>
        <taxon>Actinomycetes</taxon>
        <taxon>Micrococcales</taxon>
        <taxon>Intrasporangiaceae</taxon>
        <taxon>Terrabacter</taxon>
    </lineage>
</organism>
<keyword evidence="4" id="KW-1185">Reference proteome</keyword>